<name>A0ABZ0Z4I5_9CAUD</name>
<sequence>MINTEFFDLLIEHILKLYDENNEEIKFNKITYKFEKRKFSSVTSLVIYVDNISLTVKQYRSYFILYKCRCGREHKILLQKYFLKTKLHCINCCQDRYFDDYVIANYKGKVKENKQVILKSFDEYDNEFKENYKRNHLSPGEFKKYLPYIYKINNHLITKDILNNITYYYTEHTNNQFKFTSKISFDNGITKETIKYIFLKCNTCGRIFKIHTNNIRLQDLSNIQCRKCKLVNTTYPIRKYENTNITYQSGIEKVFIDFCISNNIKIENGKEITYNFDNKVRTYITDFYLPQFKYIIELKAKNKFYRDDLKSGKIEAKNNACIDYCNKHNLYFKFVFDYELNEFNQKLLNERDSLEE</sequence>
<dbReference type="Proteomes" id="UP001346559">
    <property type="component" value="Segment"/>
</dbReference>
<proteinExistence type="predicted"/>
<evidence type="ECO:0000313" key="1">
    <source>
        <dbReference type="EMBL" id="WQJ54081.1"/>
    </source>
</evidence>
<evidence type="ECO:0000313" key="2">
    <source>
        <dbReference type="Proteomes" id="UP001346559"/>
    </source>
</evidence>
<protein>
    <submittedName>
        <fullName evidence="1">Uncharacterized protein</fullName>
    </submittedName>
</protein>
<accession>A0ABZ0Z4I5</accession>
<organism evidence="1 2">
    <name type="scientific">phage Lak_Megaphage_RVC_AP1_GC26</name>
    <dbReference type="NCBI Taxonomy" id="3109224"/>
    <lineage>
        <taxon>Viruses</taxon>
        <taxon>Duplodnaviria</taxon>
        <taxon>Heunggongvirae</taxon>
        <taxon>Uroviricota</taxon>
        <taxon>Caudoviricetes</taxon>
        <taxon>Caudoviricetes code 15 clade</taxon>
    </lineage>
</organism>
<reference evidence="1 2" key="1">
    <citation type="submission" date="2023-11" db="EMBL/GenBank/DDBJ databases">
        <authorList>
            <person name="Cook R."/>
            <person name="Crisci M."/>
            <person name="Pye H."/>
            <person name="Adriaenssens E."/>
            <person name="Santini J."/>
        </authorList>
    </citation>
    <scope>NUCLEOTIDE SEQUENCE [LARGE SCALE GENOMIC DNA]</scope>
    <source>
        <strain evidence="1">Lak_Megaphage_RVC_AP1_GC26</strain>
    </source>
</reference>
<keyword evidence="2" id="KW-1185">Reference proteome</keyword>
<dbReference type="Gene3D" id="3.40.91.30">
    <property type="match status" value="1"/>
</dbReference>
<dbReference type="EMBL" id="OR769218">
    <property type="protein sequence ID" value="WQJ54081.1"/>
    <property type="molecule type" value="Genomic_DNA"/>
</dbReference>